<name>A0ABW4Y0N4_9FLAO</name>
<proteinExistence type="predicted"/>
<keyword evidence="2" id="KW-1185">Reference proteome</keyword>
<accession>A0ABW4Y0N4</accession>
<organism evidence="1 2">
    <name type="scientific">Flagellimonas iocasae</name>
    <dbReference type="NCBI Taxonomy" id="2055905"/>
    <lineage>
        <taxon>Bacteria</taxon>
        <taxon>Pseudomonadati</taxon>
        <taxon>Bacteroidota</taxon>
        <taxon>Flavobacteriia</taxon>
        <taxon>Flavobacteriales</taxon>
        <taxon>Flavobacteriaceae</taxon>
        <taxon>Flagellimonas</taxon>
    </lineage>
</organism>
<sequence>MYYHLANTEVVQTDFWCALPLQTLLGALPGKAANPSVRPSNFKGSVIKEALVVFRGIEKQGRAQGLPIRTPSPAVAQLPVRSLVNGSDGIPKALIEPVKAKTSFVQK</sequence>
<protein>
    <submittedName>
        <fullName evidence="1">Uncharacterized protein</fullName>
    </submittedName>
</protein>
<dbReference type="RefSeq" id="WP_379831904.1">
    <property type="nucleotide sequence ID" value="NZ_JBHUHU010000005.1"/>
</dbReference>
<evidence type="ECO:0000313" key="2">
    <source>
        <dbReference type="Proteomes" id="UP001597342"/>
    </source>
</evidence>
<gene>
    <name evidence="1" type="ORF">ACFSJE_16165</name>
</gene>
<comment type="caution">
    <text evidence="1">The sequence shown here is derived from an EMBL/GenBank/DDBJ whole genome shotgun (WGS) entry which is preliminary data.</text>
</comment>
<evidence type="ECO:0000313" key="1">
    <source>
        <dbReference type="EMBL" id="MFD2101326.1"/>
    </source>
</evidence>
<reference evidence="2" key="1">
    <citation type="journal article" date="2019" name="Int. J. Syst. Evol. Microbiol.">
        <title>The Global Catalogue of Microorganisms (GCM) 10K type strain sequencing project: providing services to taxonomists for standard genome sequencing and annotation.</title>
        <authorList>
            <consortium name="The Broad Institute Genomics Platform"/>
            <consortium name="The Broad Institute Genome Sequencing Center for Infectious Disease"/>
            <person name="Wu L."/>
            <person name="Ma J."/>
        </authorList>
    </citation>
    <scope>NUCLEOTIDE SEQUENCE [LARGE SCALE GENOMIC DNA]</scope>
    <source>
        <strain evidence="2">JCM 3389</strain>
    </source>
</reference>
<dbReference type="EMBL" id="JBHUHU010000005">
    <property type="protein sequence ID" value="MFD2101326.1"/>
    <property type="molecule type" value="Genomic_DNA"/>
</dbReference>
<dbReference type="Proteomes" id="UP001597342">
    <property type="component" value="Unassembled WGS sequence"/>
</dbReference>